<name>A0AC35TLQ8_9BILA</name>
<dbReference type="Proteomes" id="UP000095286">
    <property type="component" value="Unplaced"/>
</dbReference>
<reference evidence="2" key="1">
    <citation type="submission" date="2016-11" db="UniProtKB">
        <authorList>
            <consortium name="WormBaseParasite"/>
        </authorList>
    </citation>
    <scope>IDENTIFICATION</scope>
    <source>
        <strain evidence="2">KR3021</strain>
    </source>
</reference>
<sequence length="190" mass="22003">MFFDDNLMDDEDSYSPEPGKTAQKDQKRHNFVLTLMVDENELNKKRINEIDVNQLLLPDQNRLPPSNMKVATALLDCKTYLNRDFRLIKLNSSVNEHIKSILTGEQRLSIIRKSMKKFVEERDCQQSNKLHVFEKDALSLYVTKIKDTLHEVENILEGQQGSDKCVSALKEHLVQADFLSKAIENLLIKE</sequence>
<dbReference type="WBParaSite" id="RSKR_0000210200.1">
    <property type="protein sequence ID" value="RSKR_0000210200.1"/>
    <property type="gene ID" value="RSKR_0000210200"/>
</dbReference>
<organism evidence="1 2">
    <name type="scientific">Rhabditophanes sp. KR3021</name>
    <dbReference type="NCBI Taxonomy" id="114890"/>
    <lineage>
        <taxon>Eukaryota</taxon>
        <taxon>Metazoa</taxon>
        <taxon>Ecdysozoa</taxon>
        <taxon>Nematoda</taxon>
        <taxon>Chromadorea</taxon>
        <taxon>Rhabditida</taxon>
        <taxon>Tylenchina</taxon>
        <taxon>Panagrolaimomorpha</taxon>
        <taxon>Strongyloidoidea</taxon>
        <taxon>Alloionematidae</taxon>
        <taxon>Rhabditophanes</taxon>
    </lineage>
</organism>
<proteinExistence type="predicted"/>
<evidence type="ECO:0000313" key="2">
    <source>
        <dbReference type="WBParaSite" id="RSKR_0000210200.1"/>
    </source>
</evidence>
<evidence type="ECO:0000313" key="1">
    <source>
        <dbReference type="Proteomes" id="UP000095286"/>
    </source>
</evidence>
<accession>A0AC35TLQ8</accession>
<protein>
    <submittedName>
        <fullName evidence="2">BLOC-1-related complex subunit 5</fullName>
    </submittedName>
</protein>